<keyword evidence="2" id="KW-0732">Signal</keyword>
<dbReference type="Gene3D" id="3.40.190.150">
    <property type="entry name" value="Bordetella uptake gene, domain 1"/>
    <property type="match status" value="1"/>
</dbReference>
<dbReference type="RefSeq" id="WP_005024092.1">
    <property type="nucleotide sequence ID" value="NZ_KE150239.1"/>
</dbReference>
<dbReference type="PANTHER" id="PTHR42928">
    <property type="entry name" value="TRICARBOXYLATE-BINDING PROTEIN"/>
    <property type="match status" value="1"/>
</dbReference>
<dbReference type="STRING" id="563192.HMPREF0179_00131"/>
<dbReference type="Proteomes" id="UP000006034">
    <property type="component" value="Unassembled WGS sequence"/>
</dbReference>
<proteinExistence type="inferred from homology"/>
<evidence type="ECO:0000256" key="1">
    <source>
        <dbReference type="ARBA" id="ARBA00006987"/>
    </source>
</evidence>
<name>E5Y1R0_BILW3</name>
<dbReference type="PANTHER" id="PTHR42928:SF5">
    <property type="entry name" value="BLR1237 PROTEIN"/>
    <property type="match status" value="1"/>
</dbReference>
<dbReference type="GeneID" id="78087073"/>
<evidence type="ECO:0000313" key="4">
    <source>
        <dbReference type="Proteomes" id="UP000006034"/>
    </source>
</evidence>
<dbReference type="AlphaFoldDB" id="E5Y1R0"/>
<dbReference type="SUPFAM" id="SSF53850">
    <property type="entry name" value="Periplasmic binding protein-like II"/>
    <property type="match status" value="1"/>
</dbReference>
<reference evidence="3 4" key="2">
    <citation type="submission" date="2013-04" db="EMBL/GenBank/DDBJ databases">
        <title>The Genome Sequence of Bilophila wadsworthia 3_1_6.</title>
        <authorList>
            <consortium name="The Broad Institute Genomics Platform"/>
            <person name="Earl A."/>
            <person name="Ward D."/>
            <person name="Feldgarden M."/>
            <person name="Gevers D."/>
            <person name="Sibley C."/>
            <person name="Strauss J."/>
            <person name="Allen-Vercoe E."/>
            <person name="Walker B."/>
            <person name="Young S."/>
            <person name="Zeng Q."/>
            <person name="Gargeya S."/>
            <person name="Fitzgerald M."/>
            <person name="Haas B."/>
            <person name="Abouelleil A."/>
            <person name="Allen A.W."/>
            <person name="Alvarado L."/>
            <person name="Arachchi H.M."/>
            <person name="Berlin A.M."/>
            <person name="Chapman S.B."/>
            <person name="Gainer-Dewar J."/>
            <person name="Goldberg J."/>
            <person name="Griggs A."/>
            <person name="Gujja S."/>
            <person name="Hansen M."/>
            <person name="Howarth C."/>
            <person name="Imamovic A."/>
            <person name="Ireland A."/>
            <person name="Larimer J."/>
            <person name="McCowan C."/>
            <person name="Murphy C."/>
            <person name="Pearson M."/>
            <person name="Poon T.W."/>
            <person name="Priest M."/>
            <person name="Roberts A."/>
            <person name="Saif S."/>
            <person name="Shea T."/>
            <person name="Sisk P."/>
            <person name="Sykes S."/>
            <person name="Wortman J."/>
            <person name="Nusbaum C."/>
            <person name="Birren B."/>
        </authorList>
    </citation>
    <scope>NUCLEOTIDE SEQUENCE [LARGE SCALE GENOMIC DNA]</scope>
    <source>
        <strain evidence="3 4">3_1_6</strain>
    </source>
</reference>
<dbReference type="CDD" id="cd07012">
    <property type="entry name" value="PBP2_Bug_TTT"/>
    <property type="match status" value="1"/>
</dbReference>
<dbReference type="eggNOG" id="COG3181">
    <property type="taxonomic scope" value="Bacteria"/>
</dbReference>
<keyword evidence="4" id="KW-1185">Reference proteome</keyword>
<dbReference type="InterPro" id="IPR005064">
    <property type="entry name" value="BUG"/>
</dbReference>
<protein>
    <submittedName>
        <fullName evidence="3">Uncharacterized protein</fullName>
    </submittedName>
</protein>
<sequence>MFSRKIQSLCIALFWLCAAVPQMAFAEYPEHPVTVYHPFEPTPYDALSKVYNAEMSKILGVPFVFEYGMMGKAAKATLNGKPDGYTVYFAAMGPMVLKPNMVGPSASPKDFRAVGRATLLPILFVANKNAPFKTFEEFKAYAKAHPGKARIGITNAPSSLQIGMTHLIKDLAKLDVQLVEQPDGPVRGTIDCLIGDTDALISHPPDIMRYIRRGDFVPLATFAPERLAMLPDVPTLRELGYDFSQTSWRVLVVNKDTPDAIVEKLAKASERALNSPAMKKSAEENYEILAWLPPSEADAFLQSEFDFYRDLSMSMGLHYTQRPKK</sequence>
<dbReference type="OrthoDB" id="8970543at2"/>
<comment type="similarity">
    <text evidence="1">Belongs to the UPF0065 (bug) family.</text>
</comment>
<comment type="caution">
    <text evidence="3">The sequence shown here is derived from an EMBL/GenBank/DDBJ whole genome shotgun (WGS) entry which is preliminary data.</text>
</comment>
<reference evidence="3 4" key="1">
    <citation type="submission" date="2010-10" db="EMBL/GenBank/DDBJ databases">
        <authorList>
            <consortium name="The Broad Institute Genome Sequencing Platform"/>
            <person name="Ward D."/>
            <person name="Earl A."/>
            <person name="Feldgarden M."/>
            <person name="Young S.K."/>
            <person name="Gargeya S."/>
            <person name="Zeng Q."/>
            <person name="Alvarado L."/>
            <person name="Berlin A."/>
            <person name="Bochicchio J."/>
            <person name="Chapman S.B."/>
            <person name="Chen Z."/>
            <person name="Freedman E."/>
            <person name="Gellesch M."/>
            <person name="Goldberg J."/>
            <person name="Griggs A."/>
            <person name="Gujja S."/>
            <person name="Heilman E."/>
            <person name="Heiman D."/>
            <person name="Howarth C."/>
            <person name="Mehta T."/>
            <person name="Neiman D."/>
            <person name="Pearson M."/>
            <person name="Roberts A."/>
            <person name="Saif S."/>
            <person name="Shea T."/>
            <person name="Shenoy N."/>
            <person name="Sisk P."/>
            <person name="Stolte C."/>
            <person name="Sykes S."/>
            <person name="White J."/>
            <person name="Yandava C."/>
            <person name="Allen-Vercoe E."/>
            <person name="Sibley C."/>
            <person name="Ambrose C.E."/>
            <person name="Strauss J."/>
            <person name="Daigneault M."/>
            <person name="Haas B."/>
            <person name="Nusbaum C."/>
            <person name="Birren B."/>
        </authorList>
    </citation>
    <scope>NUCLEOTIDE SEQUENCE [LARGE SCALE GENOMIC DNA]</scope>
    <source>
        <strain evidence="3 4">3_1_6</strain>
    </source>
</reference>
<accession>E5Y1R0</accession>
<dbReference type="Pfam" id="PF03401">
    <property type="entry name" value="TctC"/>
    <property type="match status" value="1"/>
</dbReference>
<dbReference type="InterPro" id="IPR042100">
    <property type="entry name" value="Bug_dom1"/>
</dbReference>
<evidence type="ECO:0000256" key="2">
    <source>
        <dbReference type="SAM" id="SignalP"/>
    </source>
</evidence>
<feature type="signal peptide" evidence="2">
    <location>
        <begin position="1"/>
        <end position="26"/>
    </location>
</feature>
<feature type="chain" id="PRO_5003203123" evidence="2">
    <location>
        <begin position="27"/>
        <end position="325"/>
    </location>
</feature>
<dbReference type="EMBL" id="ADCP02000002">
    <property type="protein sequence ID" value="EFV46091.1"/>
    <property type="molecule type" value="Genomic_DNA"/>
</dbReference>
<gene>
    <name evidence="3" type="ORF">HMPREF0179_00131</name>
</gene>
<organism evidence="3 4">
    <name type="scientific">Bilophila wadsworthia (strain 3_1_6)</name>
    <dbReference type="NCBI Taxonomy" id="563192"/>
    <lineage>
        <taxon>Bacteria</taxon>
        <taxon>Pseudomonadati</taxon>
        <taxon>Thermodesulfobacteriota</taxon>
        <taxon>Desulfovibrionia</taxon>
        <taxon>Desulfovibrionales</taxon>
        <taxon>Desulfovibrionaceae</taxon>
        <taxon>Bilophila</taxon>
    </lineage>
</organism>
<evidence type="ECO:0000313" key="3">
    <source>
        <dbReference type="EMBL" id="EFV46091.1"/>
    </source>
</evidence>
<dbReference type="Gene3D" id="3.40.190.10">
    <property type="entry name" value="Periplasmic binding protein-like II"/>
    <property type="match status" value="1"/>
</dbReference>
<dbReference type="HOGENOM" id="CLU_045683_0_0_7"/>